<reference evidence="2 3" key="1">
    <citation type="journal article" date="2016" name="Environ. Microbiol.">
        <title>Genomic resolution of a cold subsurface aquifer community provides metabolic insights for novel microbes adapted to high CO concentrations.</title>
        <authorList>
            <person name="Probst A.J."/>
            <person name="Castelle C.J."/>
            <person name="Singh A."/>
            <person name="Brown C.T."/>
            <person name="Anantharaman K."/>
            <person name="Sharon I."/>
            <person name="Hug L.A."/>
            <person name="Burstein D."/>
            <person name="Emerson J.B."/>
            <person name="Thomas B.C."/>
            <person name="Banfield J.F."/>
        </authorList>
    </citation>
    <scope>NUCLEOTIDE SEQUENCE [LARGE SCALE GENOMIC DNA]</scope>
    <source>
        <strain evidence="2">CG2_30_40_21</strain>
    </source>
</reference>
<organism evidence="2 3">
    <name type="scientific">Candidatus Desantisbacteria bacterium CG2_30_40_21</name>
    <dbReference type="NCBI Taxonomy" id="1817895"/>
    <lineage>
        <taxon>Bacteria</taxon>
        <taxon>Candidatus Desantisiibacteriota</taxon>
    </lineage>
</organism>
<keyword evidence="1" id="KW-0732">Signal</keyword>
<evidence type="ECO:0000313" key="3">
    <source>
        <dbReference type="Proteomes" id="UP000183085"/>
    </source>
</evidence>
<dbReference type="NCBIfam" id="TIGR04183">
    <property type="entry name" value="Por_Secre_tail"/>
    <property type="match status" value="1"/>
</dbReference>
<feature type="chain" id="PRO_5012317567" description="FlgD Ig-like domain-containing protein" evidence="1">
    <location>
        <begin position="23"/>
        <end position="223"/>
    </location>
</feature>
<dbReference type="Gene3D" id="2.60.40.4070">
    <property type="match status" value="1"/>
</dbReference>
<dbReference type="InterPro" id="IPR026444">
    <property type="entry name" value="Secre_tail"/>
</dbReference>
<dbReference type="AlphaFoldDB" id="A0A1J5E809"/>
<accession>A0A1J5E809</accession>
<feature type="signal peptide" evidence="1">
    <location>
        <begin position="1"/>
        <end position="22"/>
    </location>
</feature>
<sequence>MIKYLVSFIIISLFAGVGYSSAEDTVSPYVLWDNHSYPNDANIWTDSILGFGLADDDSGVATTSIRATLDDINQPITIENINGQYRITCTITTTNIPMYNKEMLIRIEASDNAGNQMPSFERRVFVSSRTISLENVIAYPNPWQPDSGSAVIYFSPLPRDVEIQIFDVGGERVREACLSLSEGIWEWNLRDDDGDGVAPGLYIYLVKDRQRHTTTTGKILIIR</sequence>
<dbReference type="EMBL" id="MNYI01000128">
    <property type="protein sequence ID" value="OIP40143.1"/>
    <property type="molecule type" value="Genomic_DNA"/>
</dbReference>
<evidence type="ECO:0000256" key="1">
    <source>
        <dbReference type="SAM" id="SignalP"/>
    </source>
</evidence>
<proteinExistence type="predicted"/>
<dbReference type="Proteomes" id="UP000183085">
    <property type="component" value="Unassembled WGS sequence"/>
</dbReference>
<name>A0A1J5E809_9BACT</name>
<evidence type="ECO:0000313" key="2">
    <source>
        <dbReference type="EMBL" id="OIP40143.1"/>
    </source>
</evidence>
<dbReference type="STRING" id="1817895.AUJ95_04840"/>
<gene>
    <name evidence="2" type="ORF">AUJ95_04840</name>
</gene>
<evidence type="ECO:0008006" key="4">
    <source>
        <dbReference type="Google" id="ProtNLM"/>
    </source>
</evidence>
<protein>
    <recommendedName>
        <fullName evidence="4">FlgD Ig-like domain-containing protein</fullName>
    </recommendedName>
</protein>
<comment type="caution">
    <text evidence="2">The sequence shown here is derived from an EMBL/GenBank/DDBJ whole genome shotgun (WGS) entry which is preliminary data.</text>
</comment>